<dbReference type="STRING" id="439375.Oant_1506"/>
<evidence type="ECO:0000313" key="5">
    <source>
        <dbReference type="Proteomes" id="UP000002301"/>
    </source>
</evidence>
<evidence type="ECO:0000259" key="3">
    <source>
        <dbReference type="Pfam" id="PF20454"/>
    </source>
</evidence>
<feature type="region of interest" description="Disordered" evidence="1">
    <location>
        <begin position="669"/>
        <end position="711"/>
    </location>
</feature>
<dbReference type="GO" id="GO:0004519">
    <property type="term" value="F:endonuclease activity"/>
    <property type="evidence" value="ECO:0007669"/>
    <property type="project" value="InterPro"/>
</dbReference>
<dbReference type="Pfam" id="PF05876">
    <property type="entry name" value="GpA_ATPase"/>
    <property type="match status" value="1"/>
</dbReference>
<dbReference type="EMBL" id="CP000758">
    <property type="protein sequence ID" value="ABS14223.1"/>
    <property type="molecule type" value="Genomic_DNA"/>
</dbReference>
<accession>A6WZ19</accession>
<dbReference type="HOGENOM" id="CLU_023850_4_0_5"/>
<dbReference type="KEGG" id="oan:Oant_1506"/>
<gene>
    <name evidence="4" type="ordered locus">Oant_1506</name>
</gene>
<dbReference type="AlphaFoldDB" id="A6WZ19"/>
<evidence type="ECO:0000256" key="1">
    <source>
        <dbReference type="SAM" id="MobiDB-lite"/>
    </source>
</evidence>
<dbReference type="InterPro" id="IPR046453">
    <property type="entry name" value="GpA_ATPase"/>
</dbReference>
<dbReference type="Pfam" id="PF20454">
    <property type="entry name" value="GpA_nuclease"/>
    <property type="match status" value="1"/>
</dbReference>
<dbReference type="InterPro" id="IPR046454">
    <property type="entry name" value="GpA_endonuclease"/>
</dbReference>
<dbReference type="GO" id="GO:0016887">
    <property type="term" value="F:ATP hydrolysis activity"/>
    <property type="evidence" value="ECO:0007669"/>
    <property type="project" value="InterPro"/>
</dbReference>
<evidence type="ECO:0000259" key="2">
    <source>
        <dbReference type="Pfam" id="PF05876"/>
    </source>
</evidence>
<keyword evidence="5" id="KW-1185">Reference proteome</keyword>
<dbReference type="eggNOG" id="COG5525">
    <property type="taxonomic scope" value="Bacteria"/>
</dbReference>
<organism evidence="4 5">
    <name type="scientific">Brucella anthropi (strain ATCC 49188 / DSM 6882 / CCUG 24695 / JCM 21032 / LMG 3331 / NBRC 15819 / NCTC 12168 / Alc 37)</name>
    <name type="common">Ochrobactrum anthropi</name>
    <dbReference type="NCBI Taxonomy" id="439375"/>
    <lineage>
        <taxon>Bacteria</taxon>
        <taxon>Pseudomonadati</taxon>
        <taxon>Pseudomonadota</taxon>
        <taxon>Alphaproteobacteria</taxon>
        <taxon>Hyphomicrobiales</taxon>
        <taxon>Brucellaceae</taxon>
        <taxon>Brucella/Ochrobactrum group</taxon>
        <taxon>Brucella</taxon>
    </lineage>
</organism>
<feature type="domain" description="Terminase large subunit GpA endonuclease" evidence="3">
    <location>
        <begin position="348"/>
        <end position="644"/>
    </location>
</feature>
<feature type="domain" description="Phage terminase large subunit GpA ATPase" evidence="2">
    <location>
        <begin position="49"/>
        <end position="307"/>
    </location>
</feature>
<dbReference type="PATRIC" id="fig|439375.7.peg.1579"/>
<feature type="compositionally biased region" description="Pro residues" evidence="1">
    <location>
        <begin position="683"/>
        <end position="693"/>
    </location>
</feature>
<reference evidence="4 5" key="1">
    <citation type="journal article" date="2011" name="J. Bacteriol.">
        <title>Genome of Ochrobactrum anthropi ATCC 49188 T, a versatile opportunistic pathogen and symbiont of several eukaryotic hosts.</title>
        <authorList>
            <person name="Chain P.S."/>
            <person name="Lang D.M."/>
            <person name="Comerci D.J."/>
            <person name="Malfatti S.A."/>
            <person name="Vergez L.M."/>
            <person name="Shin M."/>
            <person name="Ugalde R.A."/>
            <person name="Garcia E."/>
            <person name="Tolmasky M.E."/>
        </authorList>
    </citation>
    <scope>NUCLEOTIDE SEQUENCE [LARGE SCALE GENOMIC DNA]</scope>
    <source>
        <strain evidence="5">ATCC 49188 / DSM 6882 / CCUG 24695 / JCM 21032 / LMG 3331 / NBRC 15819 / NCTC 12168 / Alc 37</strain>
    </source>
</reference>
<dbReference type="Proteomes" id="UP000002301">
    <property type="component" value="Chromosome 1"/>
</dbReference>
<name>A6WZ19_BRUA4</name>
<proteinExistence type="predicted"/>
<feature type="compositionally biased region" description="Basic and acidic residues" evidence="1">
    <location>
        <begin position="694"/>
        <end position="711"/>
    </location>
</feature>
<sequence length="711" mass="79024">MQAATAWRPRSGHPSQLFERAATFLEVPPKLTPDQWARENRQYPASAGVPGPREPSLTPYVIPFERAVDSSGASRVVGVFGAQMGKTDSELDIVGHRLDQRPAPILWVAPTKEFLTEQFEPRLMGLLDEAPRLSGKVQRGKRMKKTRKIVAGVPIRLAHAGSSSALKSDPAALAIVDEYDEMLANIKGQGDPLGLVEARGDTYADFVTVVTSTPSQGHIETEIDPVSGLEFWKVADPEAVQSPIWSLFQSGTRYHWAWPCPHCGDYFVPRFSCLHWPKHATPAQARRDAYLVCPHCGCTINEDENVTVVKSNLSAKRWMNDRGRYIAPGQTINRDGEVEGAPPDSTTLSFWVSGLASPFRTWGQRAERYLSALASGDDNEIQTAMNAGFGECYTLGGLGETPEWQEVMTKRLPYRIGDLPREVIRITAGVDVQKRSLIYVVRGFGARGSSWLLDFGQIYGPTSDRNVWDELETYLLTPIHGRMIDCVFIDSGFRPNKTGAGDEHRVYEFALRYPRWIFATKGKDTQTTPLRPSKVEVAHTGKRHKSSLTLIHLDTDYFKSLVHSRVRLEIGRPGSFHLPMGLVEPDGAIFGGVTEDYARQIVSEGRKINPANGKAQWIPRHKDNHFLDCESMAAAAAYMLRVHTIPEGTVRVGEGADLVTIEPVQPAPVVPPAVREDVNQTPPQQPQPPPPAQPRRDDWMRPDGGRRKSIW</sequence>
<protein>
    <submittedName>
        <fullName evidence="4">Phage terminase GpA</fullName>
    </submittedName>
</protein>
<evidence type="ECO:0000313" key="4">
    <source>
        <dbReference type="EMBL" id="ABS14223.1"/>
    </source>
</evidence>